<dbReference type="EMBL" id="CP018153">
    <property type="protein sequence ID" value="APG59428.1"/>
    <property type="molecule type" value="Genomic_DNA"/>
</dbReference>
<accession>A0A1L3J2T2</accession>
<keyword evidence="6" id="KW-1185">Reference proteome</keyword>
<dbReference type="InterPro" id="IPR000683">
    <property type="entry name" value="Gfo/Idh/MocA-like_OxRdtase_N"/>
</dbReference>
<dbReference type="InterPro" id="IPR036291">
    <property type="entry name" value="NAD(P)-bd_dom_sf"/>
</dbReference>
<evidence type="ECO:0000313" key="6">
    <source>
        <dbReference type="Proteomes" id="UP000182510"/>
    </source>
</evidence>
<dbReference type="OrthoDB" id="9815825at2"/>
<feature type="domain" description="GFO/IDH/MocA-like oxidoreductase" evidence="4">
    <location>
        <begin position="133"/>
        <end position="246"/>
    </location>
</feature>
<dbReference type="RefSeq" id="WP_072552083.1">
    <property type="nucleotide sequence ID" value="NZ_CP018153.1"/>
</dbReference>
<evidence type="ECO:0000256" key="2">
    <source>
        <dbReference type="ARBA" id="ARBA00023002"/>
    </source>
</evidence>
<proteinExistence type="inferred from homology"/>
<dbReference type="KEGG" id="grl:LPB144_02950"/>
<dbReference type="SUPFAM" id="SSF55347">
    <property type="entry name" value="Glyceraldehyde-3-phosphate dehydrogenase-like, C-terminal domain"/>
    <property type="match status" value="1"/>
</dbReference>
<dbReference type="AlphaFoldDB" id="A0A1L3J2T2"/>
<dbReference type="STRING" id="1913577.LPB144_02950"/>
<gene>
    <name evidence="5" type="ORF">LPB144_02950</name>
</gene>
<organism evidence="5 6">
    <name type="scientific">Christiangramia salexigens</name>
    <dbReference type="NCBI Taxonomy" id="1913577"/>
    <lineage>
        <taxon>Bacteria</taxon>
        <taxon>Pseudomonadati</taxon>
        <taxon>Bacteroidota</taxon>
        <taxon>Flavobacteriia</taxon>
        <taxon>Flavobacteriales</taxon>
        <taxon>Flavobacteriaceae</taxon>
        <taxon>Christiangramia</taxon>
    </lineage>
</organism>
<name>A0A1L3J2T2_9FLAO</name>
<evidence type="ECO:0000256" key="1">
    <source>
        <dbReference type="ARBA" id="ARBA00010928"/>
    </source>
</evidence>
<protein>
    <submittedName>
        <fullName evidence="5">Oxidoreductase</fullName>
    </submittedName>
</protein>
<dbReference type="InterPro" id="IPR055170">
    <property type="entry name" value="GFO_IDH_MocA-like_dom"/>
</dbReference>
<dbReference type="Proteomes" id="UP000182510">
    <property type="component" value="Chromosome"/>
</dbReference>
<dbReference type="PANTHER" id="PTHR22604">
    <property type="entry name" value="OXIDOREDUCTASES"/>
    <property type="match status" value="1"/>
</dbReference>
<dbReference type="Gene3D" id="3.40.50.720">
    <property type="entry name" value="NAD(P)-binding Rossmann-like Domain"/>
    <property type="match status" value="1"/>
</dbReference>
<evidence type="ECO:0000259" key="3">
    <source>
        <dbReference type="Pfam" id="PF01408"/>
    </source>
</evidence>
<dbReference type="Pfam" id="PF01408">
    <property type="entry name" value="GFO_IDH_MocA"/>
    <property type="match status" value="1"/>
</dbReference>
<evidence type="ECO:0000259" key="4">
    <source>
        <dbReference type="Pfam" id="PF22725"/>
    </source>
</evidence>
<dbReference type="PANTHER" id="PTHR22604:SF105">
    <property type="entry name" value="TRANS-1,2-DIHYDROBENZENE-1,2-DIOL DEHYDROGENASE"/>
    <property type="match status" value="1"/>
</dbReference>
<sequence>MKKNINWGIIGLGKIANKFAKDLVSVKDAELIAVASRDLTKAEKFAQDHNVDTSYGSYDDILMDENVDVIYVATPHAFHHQITMESIKHNKAVLCEKPFAMNSREVEEIINYSRKREIFVMEALWTIFLPHYQFVLDRINSGQYGRVLSLKADFGFTAEFDKSKRLFNKSLGGGSLLDIGIYPVFAAHSILGIPEKIQANANFAETGVDLSCNINFEYSNGAKAELLSTFEEKTETTATIELEKAKIHIHSRFHEPTSVTIIQNAKEERFDFKVDTIGYNFEAEHVTQMLLTNKKESDVMNLTRSLELTRLLDEIRQEIGLKY</sequence>
<dbReference type="SUPFAM" id="SSF51735">
    <property type="entry name" value="NAD(P)-binding Rossmann-fold domains"/>
    <property type="match status" value="1"/>
</dbReference>
<keyword evidence="2" id="KW-0560">Oxidoreductase</keyword>
<dbReference type="InterPro" id="IPR050984">
    <property type="entry name" value="Gfo/Idh/MocA_domain"/>
</dbReference>
<feature type="domain" description="Gfo/Idh/MocA-like oxidoreductase N-terminal" evidence="3">
    <location>
        <begin position="5"/>
        <end position="121"/>
    </location>
</feature>
<comment type="similarity">
    <text evidence="1">Belongs to the Gfo/Idh/MocA family.</text>
</comment>
<dbReference type="Pfam" id="PF22725">
    <property type="entry name" value="GFO_IDH_MocA_C3"/>
    <property type="match status" value="1"/>
</dbReference>
<dbReference type="Gene3D" id="3.30.360.10">
    <property type="entry name" value="Dihydrodipicolinate Reductase, domain 2"/>
    <property type="match status" value="1"/>
</dbReference>
<evidence type="ECO:0000313" key="5">
    <source>
        <dbReference type="EMBL" id="APG59428.1"/>
    </source>
</evidence>
<dbReference type="GO" id="GO:0000166">
    <property type="term" value="F:nucleotide binding"/>
    <property type="evidence" value="ECO:0007669"/>
    <property type="project" value="InterPro"/>
</dbReference>
<dbReference type="GO" id="GO:0016491">
    <property type="term" value="F:oxidoreductase activity"/>
    <property type="evidence" value="ECO:0007669"/>
    <property type="project" value="UniProtKB-KW"/>
</dbReference>
<reference evidence="5 6" key="1">
    <citation type="submission" date="2016-11" db="EMBL/GenBank/DDBJ databases">
        <title>Gramella sp. LPB0144 isolated from marine environment.</title>
        <authorList>
            <person name="Kim E."/>
            <person name="Yi H."/>
        </authorList>
    </citation>
    <scope>NUCLEOTIDE SEQUENCE [LARGE SCALE GENOMIC DNA]</scope>
    <source>
        <strain evidence="5 6">LPB0144</strain>
    </source>
</reference>